<evidence type="ECO:0000313" key="3">
    <source>
        <dbReference type="EMBL" id="RNA13284.1"/>
    </source>
</evidence>
<gene>
    <name evidence="3" type="ORF">BpHYR1_007519</name>
</gene>
<feature type="region of interest" description="Disordered" evidence="1">
    <location>
        <begin position="33"/>
        <end position="70"/>
    </location>
</feature>
<dbReference type="EMBL" id="REGN01005454">
    <property type="protein sequence ID" value="RNA13284.1"/>
    <property type="molecule type" value="Genomic_DNA"/>
</dbReference>
<feature type="transmembrane region" description="Helical" evidence="2">
    <location>
        <begin position="6"/>
        <end position="25"/>
    </location>
</feature>
<proteinExistence type="predicted"/>
<feature type="compositionally biased region" description="Basic and acidic residues" evidence="1">
    <location>
        <begin position="33"/>
        <end position="43"/>
    </location>
</feature>
<feature type="compositionally biased region" description="Basic and acidic residues" evidence="1">
    <location>
        <begin position="61"/>
        <end position="70"/>
    </location>
</feature>
<feature type="non-terminal residue" evidence="3">
    <location>
        <position position="70"/>
    </location>
</feature>
<reference evidence="3 4" key="1">
    <citation type="journal article" date="2018" name="Sci. Rep.">
        <title>Genomic signatures of local adaptation to the degree of environmental predictability in rotifers.</title>
        <authorList>
            <person name="Franch-Gras L."/>
            <person name="Hahn C."/>
            <person name="Garcia-Roger E.M."/>
            <person name="Carmona M.J."/>
            <person name="Serra M."/>
            <person name="Gomez A."/>
        </authorList>
    </citation>
    <scope>NUCLEOTIDE SEQUENCE [LARGE SCALE GENOMIC DNA]</scope>
    <source>
        <strain evidence="3">HYR1</strain>
    </source>
</reference>
<dbReference type="AlphaFoldDB" id="A0A3M7QQC3"/>
<accession>A0A3M7QQC3</accession>
<organism evidence="3 4">
    <name type="scientific">Brachionus plicatilis</name>
    <name type="common">Marine rotifer</name>
    <name type="synonym">Brachionus muelleri</name>
    <dbReference type="NCBI Taxonomy" id="10195"/>
    <lineage>
        <taxon>Eukaryota</taxon>
        <taxon>Metazoa</taxon>
        <taxon>Spiralia</taxon>
        <taxon>Gnathifera</taxon>
        <taxon>Rotifera</taxon>
        <taxon>Eurotatoria</taxon>
        <taxon>Monogononta</taxon>
        <taxon>Pseudotrocha</taxon>
        <taxon>Ploima</taxon>
        <taxon>Brachionidae</taxon>
        <taxon>Brachionus</taxon>
    </lineage>
</organism>
<dbReference type="Proteomes" id="UP000276133">
    <property type="component" value="Unassembled WGS sequence"/>
</dbReference>
<keyword evidence="2" id="KW-0472">Membrane</keyword>
<evidence type="ECO:0000256" key="1">
    <source>
        <dbReference type="SAM" id="MobiDB-lite"/>
    </source>
</evidence>
<name>A0A3M7QQC3_BRAPC</name>
<evidence type="ECO:0000313" key="4">
    <source>
        <dbReference type="Proteomes" id="UP000276133"/>
    </source>
</evidence>
<evidence type="ECO:0000256" key="2">
    <source>
        <dbReference type="SAM" id="Phobius"/>
    </source>
</evidence>
<keyword evidence="2" id="KW-0812">Transmembrane</keyword>
<keyword evidence="2" id="KW-1133">Transmembrane helix</keyword>
<keyword evidence="4" id="KW-1185">Reference proteome</keyword>
<sequence length="70" mass="7909">MKKYIFILLTCYLIIGVAMVICDLCRGAEKKLVGRPPKQERSEIPSGNKQRGPGIPKKMARREEICEMAT</sequence>
<protein>
    <submittedName>
        <fullName evidence="3">Uncharacterized protein</fullName>
    </submittedName>
</protein>
<comment type="caution">
    <text evidence="3">The sequence shown here is derived from an EMBL/GenBank/DDBJ whole genome shotgun (WGS) entry which is preliminary data.</text>
</comment>